<accession>A0AAW2UPQ8</accession>
<comment type="caution">
    <text evidence="1">The sequence shown here is derived from an EMBL/GenBank/DDBJ whole genome shotgun (WGS) entry which is preliminary data.</text>
</comment>
<proteinExistence type="predicted"/>
<reference evidence="1" key="2">
    <citation type="journal article" date="2024" name="Plant">
        <title>Genomic evolution and insights into agronomic trait innovations of Sesamum species.</title>
        <authorList>
            <person name="Miao H."/>
            <person name="Wang L."/>
            <person name="Qu L."/>
            <person name="Liu H."/>
            <person name="Sun Y."/>
            <person name="Le M."/>
            <person name="Wang Q."/>
            <person name="Wei S."/>
            <person name="Zheng Y."/>
            <person name="Lin W."/>
            <person name="Duan Y."/>
            <person name="Cao H."/>
            <person name="Xiong S."/>
            <person name="Wang X."/>
            <person name="Wei L."/>
            <person name="Li C."/>
            <person name="Ma Q."/>
            <person name="Ju M."/>
            <person name="Zhao R."/>
            <person name="Li G."/>
            <person name="Mu C."/>
            <person name="Tian Q."/>
            <person name="Mei H."/>
            <person name="Zhang T."/>
            <person name="Gao T."/>
            <person name="Zhang H."/>
        </authorList>
    </citation>
    <scope>NUCLEOTIDE SEQUENCE</scope>
    <source>
        <strain evidence="1">G02</strain>
    </source>
</reference>
<protein>
    <submittedName>
        <fullName evidence="1">Uncharacterized protein</fullName>
    </submittedName>
</protein>
<evidence type="ECO:0000313" key="1">
    <source>
        <dbReference type="EMBL" id="KAL0419024.1"/>
    </source>
</evidence>
<dbReference type="PANTHER" id="PTHR10775">
    <property type="entry name" value="OS08G0208400 PROTEIN"/>
    <property type="match status" value="1"/>
</dbReference>
<sequence length="186" mass="21948">MKNLIKDLDLPMEKIDACKNGCMLYWKDDVNLDYCKFCREAKYKPTRERNPKRKKTLYAILRYLSLTPCLQRLYALETTAEQMTWHANHQTEEGSMCHPSDVEAWRHFDRLHPDFAAEPHNIILRLCTDGFALDRQYGRMYSCWSVILIPYNLPPGMCMSFKYMFLTMVILGPSNLKHLINISESR</sequence>
<reference evidence="1" key="1">
    <citation type="submission" date="2020-06" db="EMBL/GenBank/DDBJ databases">
        <authorList>
            <person name="Li T."/>
            <person name="Hu X."/>
            <person name="Zhang T."/>
            <person name="Song X."/>
            <person name="Zhang H."/>
            <person name="Dai N."/>
            <person name="Sheng W."/>
            <person name="Hou X."/>
            <person name="Wei L."/>
        </authorList>
    </citation>
    <scope>NUCLEOTIDE SEQUENCE</scope>
    <source>
        <strain evidence="1">G02</strain>
        <tissue evidence="1">Leaf</tissue>
    </source>
</reference>
<dbReference type="InterPro" id="IPR004242">
    <property type="entry name" value="Transposase_21"/>
</dbReference>
<dbReference type="AlphaFoldDB" id="A0AAW2UPQ8"/>
<dbReference type="Pfam" id="PF02992">
    <property type="entry name" value="Transposase_21"/>
    <property type="match status" value="1"/>
</dbReference>
<dbReference type="EMBL" id="JACGWJ010000005">
    <property type="protein sequence ID" value="KAL0419024.1"/>
    <property type="molecule type" value="Genomic_DNA"/>
</dbReference>
<gene>
    <name evidence="1" type="ORF">Sradi_1315900</name>
</gene>
<dbReference type="PANTHER" id="PTHR10775:SF185">
    <property type="entry name" value="OS08G0208400 PROTEIN"/>
    <property type="match status" value="1"/>
</dbReference>
<name>A0AAW2UPQ8_SESRA</name>
<organism evidence="1">
    <name type="scientific">Sesamum radiatum</name>
    <name type="common">Black benniseed</name>
    <dbReference type="NCBI Taxonomy" id="300843"/>
    <lineage>
        <taxon>Eukaryota</taxon>
        <taxon>Viridiplantae</taxon>
        <taxon>Streptophyta</taxon>
        <taxon>Embryophyta</taxon>
        <taxon>Tracheophyta</taxon>
        <taxon>Spermatophyta</taxon>
        <taxon>Magnoliopsida</taxon>
        <taxon>eudicotyledons</taxon>
        <taxon>Gunneridae</taxon>
        <taxon>Pentapetalae</taxon>
        <taxon>asterids</taxon>
        <taxon>lamiids</taxon>
        <taxon>Lamiales</taxon>
        <taxon>Pedaliaceae</taxon>
        <taxon>Sesamum</taxon>
    </lineage>
</organism>